<reference evidence="4 5" key="1">
    <citation type="submission" date="2018-10" db="EMBL/GenBank/DDBJ databases">
        <title>Butyricimonas faecalis sp. nov., isolated from human faeces and emended description of the genus Butyricimonas.</title>
        <authorList>
            <person name="Le Roy T."/>
            <person name="Van der Smissen P."/>
            <person name="Paquot A."/>
            <person name="Delzenne N."/>
            <person name="Muccioli G."/>
            <person name="Collet J.-F."/>
            <person name="Cani P.D."/>
        </authorList>
    </citation>
    <scope>NUCLEOTIDE SEQUENCE [LARGE SCALE GENOMIC DNA]</scope>
    <source>
        <strain evidence="4 5">H184</strain>
    </source>
</reference>
<dbReference type="GO" id="GO:0000156">
    <property type="term" value="F:phosphorelay response regulator activity"/>
    <property type="evidence" value="ECO:0007669"/>
    <property type="project" value="InterPro"/>
</dbReference>
<dbReference type="Pfam" id="PF04397">
    <property type="entry name" value="LytTR"/>
    <property type="match status" value="1"/>
</dbReference>
<feature type="modified residue" description="4-aspartylphosphate" evidence="1">
    <location>
        <position position="52"/>
    </location>
</feature>
<keyword evidence="4" id="KW-0238">DNA-binding</keyword>
<dbReference type="SMART" id="SM00850">
    <property type="entry name" value="LytTR"/>
    <property type="match status" value="1"/>
</dbReference>
<dbReference type="InterPro" id="IPR001789">
    <property type="entry name" value="Sig_transdc_resp-reg_receiver"/>
</dbReference>
<dbReference type="EMBL" id="CP032819">
    <property type="protein sequence ID" value="AZS31057.1"/>
    <property type="molecule type" value="Genomic_DNA"/>
</dbReference>
<dbReference type="PROSITE" id="PS50110">
    <property type="entry name" value="RESPONSE_REGULATORY"/>
    <property type="match status" value="1"/>
</dbReference>
<feature type="domain" description="HTH LytTR-type" evidence="3">
    <location>
        <begin position="131"/>
        <end position="231"/>
    </location>
</feature>
<organism evidence="4 5">
    <name type="scientific">Butyricimonas faecalis</name>
    <dbReference type="NCBI Taxonomy" id="2093856"/>
    <lineage>
        <taxon>Bacteria</taxon>
        <taxon>Pseudomonadati</taxon>
        <taxon>Bacteroidota</taxon>
        <taxon>Bacteroidia</taxon>
        <taxon>Bacteroidales</taxon>
        <taxon>Odoribacteraceae</taxon>
        <taxon>Butyricimonas</taxon>
    </lineage>
</organism>
<name>A0A3Q9ISI9_9BACT</name>
<protein>
    <submittedName>
        <fullName evidence="4">DNA-binding response regulator</fullName>
    </submittedName>
</protein>
<sequence length="234" mass="27107">MKCIAIDDEPIALSILRQYCQRSGDLELETYSDPVVGMRAVERVKPDLLFLDIQMGEIRGIELAREIPKGTFLVFTTAYARYAVDGFDLNAVDFLHKPFSFGRFCQAVEKVRQLKTLQELSREPVLTDEEITVKVEYKNIRIRLAEIIYIEAMDNYVRIHLLHGRQILSQISLKNLLELLPKEFVRIHKSFVVPLYRVESYSRTGITLYNSDVTIPIGRAFYTDFMERMNCKGS</sequence>
<keyword evidence="5" id="KW-1185">Reference proteome</keyword>
<dbReference type="RefSeq" id="WP_106481452.1">
    <property type="nucleotide sequence ID" value="NZ_CP032819.1"/>
</dbReference>
<dbReference type="KEGG" id="buy:D8S85_16835"/>
<gene>
    <name evidence="4" type="ORF">D8S85_16835</name>
</gene>
<dbReference type="GO" id="GO:0003677">
    <property type="term" value="F:DNA binding"/>
    <property type="evidence" value="ECO:0007669"/>
    <property type="project" value="UniProtKB-KW"/>
</dbReference>
<dbReference type="PANTHER" id="PTHR37299">
    <property type="entry name" value="TRANSCRIPTIONAL REGULATOR-RELATED"/>
    <property type="match status" value="1"/>
</dbReference>
<dbReference type="AlphaFoldDB" id="A0A3Q9ISI9"/>
<dbReference type="OrthoDB" id="1490554at2"/>
<dbReference type="Proteomes" id="UP000270673">
    <property type="component" value="Chromosome"/>
</dbReference>
<dbReference type="InterPro" id="IPR046947">
    <property type="entry name" value="LytR-like"/>
</dbReference>
<dbReference type="PROSITE" id="PS50930">
    <property type="entry name" value="HTH_LYTTR"/>
    <property type="match status" value="1"/>
</dbReference>
<keyword evidence="1" id="KW-0597">Phosphoprotein</keyword>
<feature type="domain" description="Response regulatory" evidence="2">
    <location>
        <begin position="2"/>
        <end position="112"/>
    </location>
</feature>
<evidence type="ECO:0000313" key="4">
    <source>
        <dbReference type="EMBL" id="AZS31057.1"/>
    </source>
</evidence>
<accession>A0A3Q9ISI9</accession>
<dbReference type="Gene3D" id="3.40.50.2300">
    <property type="match status" value="1"/>
</dbReference>
<dbReference type="Pfam" id="PF00072">
    <property type="entry name" value="Response_reg"/>
    <property type="match status" value="1"/>
</dbReference>
<dbReference type="Gene3D" id="2.40.50.1020">
    <property type="entry name" value="LytTr DNA-binding domain"/>
    <property type="match status" value="1"/>
</dbReference>
<dbReference type="InterPro" id="IPR007492">
    <property type="entry name" value="LytTR_DNA-bd_dom"/>
</dbReference>
<evidence type="ECO:0000313" key="5">
    <source>
        <dbReference type="Proteomes" id="UP000270673"/>
    </source>
</evidence>
<evidence type="ECO:0000259" key="2">
    <source>
        <dbReference type="PROSITE" id="PS50110"/>
    </source>
</evidence>
<dbReference type="PANTHER" id="PTHR37299:SF1">
    <property type="entry name" value="STAGE 0 SPORULATION PROTEIN A HOMOLOG"/>
    <property type="match status" value="1"/>
</dbReference>
<proteinExistence type="predicted"/>
<evidence type="ECO:0000259" key="3">
    <source>
        <dbReference type="PROSITE" id="PS50930"/>
    </source>
</evidence>
<dbReference type="SUPFAM" id="SSF52172">
    <property type="entry name" value="CheY-like"/>
    <property type="match status" value="1"/>
</dbReference>
<dbReference type="SMART" id="SM00448">
    <property type="entry name" value="REC"/>
    <property type="match status" value="1"/>
</dbReference>
<dbReference type="InterPro" id="IPR011006">
    <property type="entry name" value="CheY-like_superfamily"/>
</dbReference>
<evidence type="ECO:0000256" key="1">
    <source>
        <dbReference type="PROSITE-ProRule" id="PRU00169"/>
    </source>
</evidence>